<dbReference type="RefSeq" id="WP_012111133.1">
    <property type="nucleotide sequence ID" value="NC_009719.1"/>
</dbReference>
<dbReference type="STRING" id="402881.Plav_2214"/>
<dbReference type="SMART" id="SM00448">
    <property type="entry name" value="REC"/>
    <property type="match status" value="1"/>
</dbReference>
<keyword evidence="2" id="KW-0805">Transcription regulation</keyword>
<feature type="domain" description="Response regulatory" evidence="6">
    <location>
        <begin position="10"/>
        <end position="129"/>
    </location>
</feature>
<organism evidence="7 8">
    <name type="scientific">Parvibaculum lavamentivorans (strain DS-1 / DSM 13023 / NCIMB 13966)</name>
    <dbReference type="NCBI Taxonomy" id="402881"/>
    <lineage>
        <taxon>Bacteria</taxon>
        <taxon>Pseudomonadati</taxon>
        <taxon>Pseudomonadota</taxon>
        <taxon>Alphaproteobacteria</taxon>
        <taxon>Hyphomicrobiales</taxon>
        <taxon>Parvibaculaceae</taxon>
        <taxon>Parvibaculum</taxon>
    </lineage>
</organism>
<dbReference type="SUPFAM" id="SSF52172">
    <property type="entry name" value="CheY-like"/>
    <property type="match status" value="1"/>
</dbReference>
<name>A7HV95_PARL1</name>
<evidence type="ECO:0000313" key="8">
    <source>
        <dbReference type="Proteomes" id="UP000006377"/>
    </source>
</evidence>
<gene>
    <name evidence="7" type="ordered locus">Plav_2214</name>
</gene>
<feature type="region of interest" description="Disordered" evidence="5">
    <location>
        <begin position="137"/>
        <end position="165"/>
    </location>
</feature>
<evidence type="ECO:0000256" key="1">
    <source>
        <dbReference type="ARBA" id="ARBA00022553"/>
    </source>
</evidence>
<dbReference type="PANTHER" id="PTHR44591">
    <property type="entry name" value="STRESS RESPONSE REGULATOR PROTEIN 1"/>
    <property type="match status" value="1"/>
</dbReference>
<dbReference type="GO" id="GO:0000160">
    <property type="term" value="P:phosphorelay signal transduction system"/>
    <property type="evidence" value="ECO:0007669"/>
    <property type="project" value="InterPro"/>
</dbReference>
<proteinExistence type="predicted"/>
<accession>A7HV95</accession>
<keyword evidence="8" id="KW-1185">Reference proteome</keyword>
<dbReference type="InterPro" id="IPR011006">
    <property type="entry name" value="CheY-like_superfamily"/>
</dbReference>
<evidence type="ECO:0000256" key="3">
    <source>
        <dbReference type="ARBA" id="ARBA00023163"/>
    </source>
</evidence>
<dbReference type="OrthoDB" id="9786548at2"/>
<dbReference type="PROSITE" id="PS50110">
    <property type="entry name" value="RESPONSE_REGULATORY"/>
    <property type="match status" value="1"/>
</dbReference>
<dbReference type="EMBL" id="CP000774">
    <property type="protein sequence ID" value="ABS63828.1"/>
    <property type="molecule type" value="Genomic_DNA"/>
</dbReference>
<evidence type="ECO:0000259" key="6">
    <source>
        <dbReference type="PROSITE" id="PS50110"/>
    </source>
</evidence>
<keyword evidence="1 4" id="KW-0597">Phosphoprotein</keyword>
<dbReference type="CDD" id="cd17546">
    <property type="entry name" value="REC_hyHK_CKI1_RcsC-like"/>
    <property type="match status" value="1"/>
</dbReference>
<evidence type="ECO:0000256" key="4">
    <source>
        <dbReference type="PROSITE-ProRule" id="PRU00169"/>
    </source>
</evidence>
<dbReference type="eggNOG" id="COG3706">
    <property type="taxonomic scope" value="Bacteria"/>
</dbReference>
<dbReference type="HOGENOM" id="CLU_000445_69_12_5"/>
<dbReference type="Pfam" id="PF00072">
    <property type="entry name" value="Response_reg"/>
    <property type="match status" value="1"/>
</dbReference>
<dbReference type="Gene3D" id="3.40.50.2300">
    <property type="match status" value="1"/>
</dbReference>
<evidence type="ECO:0000313" key="7">
    <source>
        <dbReference type="EMBL" id="ABS63828.1"/>
    </source>
</evidence>
<sequence length="165" mass="18644">MTDSVFGKLKILVVDDSAYMRHLLMTLLQALGVPEVYLAVNGDEAWEAFRRYEPDLVITDAAMLPVDGFDLAKKLRSLNGRALGMVPIIMVSGHTDLASVERARDIGITEFLSKPISARSLYERLIQVVDKPRPFVETPTYRGPDRRRRERPFEGVDRRGSVELL</sequence>
<keyword evidence="3" id="KW-0804">Transcription</keyword>
<dbReference type="InterPro" id="IPR001789">
    <property type="entry name" value="Sig_transdc_resp-reg_receiver"/>
</dbReference>
<dbReference type="KEGG" id="pla:Plav_2214"/>
<evidence type="ECO:0000256" key="2">
    <source>
        <dbReference type="ARBA" id="ARBA00023015"/>
    </source>
</evidence>
<protein>
    <submittedName>
        <fullName evidence="7">Response regulator receiver protein</fullName>
    </submittedName>
</protein>
<dbReference type="PANTHER" id="PTHR44591:SF3">
    <property type="entry name" value="RESPONSE REGULATORY DOMAIN-CONTAINING PROTEIN"/>
    <property type="match status" value="1"/>
</dbReference>
<dbReference type="Proteomes" id="UP000006377">
    <property type="component" value="Chromosome"/>
</dbReference>
<feature type="modified residue" description="4-aspartylphosphate" evidence="4">
    <location>
        <position position="60"/>
    </location>
</feature>
<evidence type="ECO:0000256" key="5">
    <source>
        <dbReference type="SAM" id="MobiDB-lite"/>
    </source>
</evidence>
<feature type="compositionally biased region" description="Basic and acidic residues" evidence="5">
    <location>
        <begin position="151"/>
        <end position="165"/>
    </location>
</feature>
<dbReference type="AlphaFoldDB" id="A7HV95"/>
<reference evidence="7 8" key="1">
    <citation type="journal article" date="2011" name="Stand. Genomic Sci.">
        <title>Complete genome sequence of Parvibaculum lavamentivorans type strain (DS-1(T)).</title>
        <authorList>
            <person name="Schleheck D."/>
            <person name="Weiss M."/>
            <person name="Pitluck S."/>
            <person name="Bruce D."/>
            <person name="Land M.L."/>
            <person name="Han S."/>
            <person name="Saunders E."/>
            <person name="Tapia R."/>
            <person name="Detter C."/>
            <person name="Brettin T."/>
            <person name="Han J."/>
            <person name="Woyke T."/>
            <person name="Goodwin L."/>
            <person name="Pennacchio L."/>
            <person name="Nolan M."/>
            <person name="Cook A.M."/>
            <person name="Kjelleberg S."/>
            <person name="Thomas T."/>
        </authorList>
    </citation>
    <scope>NUCLEOTIDE SEQUENCE [LARGE SCALE GENOMIC DNA]</scope>
    <source>
        <strain evidence="8">DS-1 / DSM 13023 / NCIMB 13966</strain>
    </source>
</reference>
<dbReference type="InterPro" id="IPR050595">
    <property type="entry name" value="Bact_response_regulator"/>
</dbReference>